<protein>
    <submittedName>
        <fullName evidence="1">Uncharacterized protein</fullName>
    </submittedName>
</protein>
<dbReference type="AlphaFoldDB" id="A0A150IUC8"/>
<accession>A0A150IUC8</accession>
<proteinExistence type="predicted"/>
<reference evidence="1 2" key="1">
    <citation type="journal article" date="2016" name="ISME J.">
        <title>Chasing the elusive Euryarchaeota class WSA2: genomes reveal a uniquely fastidious methyl-reducing methanogen.</title>
        <authorList>
            <person name="Nobu M.K."/>
            <person name="Narihiro T."/>
            <person name="Kuroda K."/>
            <person name="Mei R."/>
            <person name="Liu W.T."/>
        </authorList>
    </citation>
    <scope>NUCLEOTIDE SEQUENCE [LARGE SCALE GENOMIC DNA]</scope>
    <source>
        <strain evidence="1">U1lsi0528_Bin055</strain>
    </source>
</reference>
<name>A0A150IUC8_9EURY</name>
<evidence type="ECO:0000313" key="1">
    <source>
        <dbReference type="EMBL" id="KYC48597.1"/>
    </source>
</evidence>
<evidence type="ECO:0000313" key="2">
    <source>
        <dbReference type="Proteomes" id="UP000075398"/>
    </source>
</evidence>
<sequence length="363" mass="40611">MEDAVQSGLNQDYEQNLIECRQECPTCNCEADAKLAVAYDLEEGWSPGTLGKEVTLPFSYAVSRCLPTQKTRLNNADLGINIKNCPELEVDALNVFQSPFYSLILYLFEYFDISNEEEIPIGCKPTSFKNYHLPPNSQCQLKETYLTVVVSDTELPLSINGRQIRPELYGDEINGYHYFYLVLFISGWNMDIVEEEFLMPIFSGIPSTINISSNEEYGGSVDVFIYRECCWHCNPKPSLPATILYPKVDIESFTLTNGDAIIQDGKIISSFTIAPGVQNTTIGIENRGFFTQNNVYIRFVGLPEGIEVSTTPELQKIKAHNIGTYETTFTVGPNVPSGTYKISLIAYSPNGILDTIIMDLVVP</sequence>
<organism evidence="1 2">
    <name type="scientific">Candidatus Methanofastidiosum methylothiophilum</name>
    <dbReference type="NCBI Taxonomy" id="1705564"/>
    <lineage>
        <taxon>Archaea</taxon>
        <taxon>Methanobacteriati</taxon>
        <taxon>Methanobacteriota</taxon>
        <taxon>Stenosarchaea group</taxon>
        <taxon>Candidatus Methanofastidiosia</taxon>
        <taxon>Candidatus Methanofastidiosales</taxon>
        <taxon>Candidatus Methanofastidiosaceae</taxon>
        <taxon>Candidatus Methanofastidiosum</taxon>
    </lineage>
</organism>
<dbReference type="EMBL" id="LNGC01000129">
    <property type="protein sequence ID" value="KYC48597.1"/>
    <property type="molecule type" value="Genomic_DNA"/>
</dbReference>
<dbReference type="Proteomes" id="UP000075398">
    <property type="component" value="Unassembled WGS sequence"/>
</dbReference>
<comment type="caution">
    <text evidence="1">The sequence shown here is derived from an EMBL/GenBank/DDBJ whole genome shotgun (WGS) entry which is preliminary data.</text>
</comment>
<gene>
    <name evidence="1" type="ORF">AMQ22_01861</name>
</gene>